<dbReference type="KEGG" id="ctae:BGI42_06945"/>
<proteinExistence type="predicted"/>
<evidence type="ECO:0000313" key="2">
    <source>
        <dbReference type="Proteomes" id="UP000094652"/>
    </source>
</evidence>
<dbReference type="RefSeq" id="WP_069679641.1">
    <property type="nucleotide sequence ID" value="NZ_CP017253.2"/>
</dbReference>
<protein>
    <submittedName>
        <fullName evidence="1">Uncharacterized protein</fullName>
    </submittedName>
</protein>
<dbReference type="OrthoDB" id="1830797at2"/>
<dbReference type="EMBL" id="CP017253">
    <property type="protein sequence ID" value="AOR23490.1"/>
    <property type="molecule type" value="Genomic_DNA"/>
</dbReference>
<sequence>MINNKYYDGLEGEPEVVIYFKEKDKEGFRIWIGYFEYLLGASISGEVKIGGILESYINQDGWYDESEWRIEELQQAIFELEQFNIEKIESKEDSIIETVSNIQKDLVKFLKNALKNSHLVCIDYE</sequence>
<dbReference type="AlphaFoldDB" id="A0A1D7XJX8"/>
<accession>A0A1D7XJX8</accession>
<name>A0A1D7XJX8_9CLOT</name>
<organism evidence="1 2">
    <name type="scientific">Clostridium taeniosporum</name>
    <dbReference type="NCBI Taxonomy" id="394958"/>
    <lineage>
        <taxon>Bacteria</taxon>
        <taxon>Bacillati</taxon>
        <taxon>Bacillota</taxon>
        <taxon>Clostridia</taxon>
        <taxon>Eubacteriales</taxon>
        <taxon>Clostridiaceae</taxon>
        <taxon>Clostridium</taxon>
    </lineage>
</organism>
<reference evidence="2" key="1">
    <citation type="submission" date="2016-09" db="EMBL/GenBank/DDBJ databases">
        <title>Genomics of Clostridium taeniosporum, an organism which forms endospores with ribbon-like appendages.</title>
        <authorList>
            <person name="Walker J.R."/>
        </authorList>
    </citation>
    <scope>NUCLEOTIDE SEQUENCE [LARGE SCALE GENOMIC DNA]</scope>
    <source>
        <strain evidence="2">1/k</strain>
    </source>
</reference>
<keyword evidence="2" id="KW-1185">Reference proteome</keyword>
<dbReference type="Proteomes" id="UP000094652">
    <property type="component" value="Chromosome"/>
</dbReference>
<gene>
    <name evidence="1" type="ORF">BGI42_06945</name>
</gene>
<evidence type="ECO:0000313" key="1">
    <source>
        <dbReference type="EMBL" id="AOR23490.1"/>
    </source>
</evidence>
<dbReference type="STRING" id="394958.BGI42_06945"/>